<gene>
    <name evidence="7" type="primary">fliS</name>
    <name evidence="7" type="ORF">DXX99_01730</name>
</gene>
<keyword evidence="5" id="KW-0143">Chaperone</keyword>
<dbReference type="GO" id="GO:0071973">
    <property type="term" value="P:bacterial-type flagellum-dependent cell motility"/>
    <property type="evidence" value="ECO:0007669"/>
    <property type="project" value="TreeGrafter"/>
</dbReference>
<dbReference type="Pfam" id="PF02561">
    <property type="entry name" value="FliS"/>
    <property type="match status" value="1"/>
</dbReference>
<dbReference type="SUPFAM" id="SSF101116">
    <property type="entry name" value="Flagellar export chaperone FliS"/>
    <property type="match status" value="1"/>
</dbReference>
<reference evidence="7 8" key="1">
    <citation type="submission" date="2018-08" db="EMBL/GenBank/DDBJ databases">
        <title>Form III RuBisCO-mediated autotrophy in Thermodesulfobium bacteria.</title>
        <authorList>
            <person name="Toshchakov S.V."/>
            <person name="Kublanov I.V."/>
            <person name="Frolov E."/>
            <person name="Bonch-Osmolovskaya E.A."/>
            <person name="Tourova T.P."/>
            <person name="Chernych N.A."/>
            <person name="Lebedinsky A.V."/>
        </authorList>
    </citation>
    <scope>NUCLEOTIDE SEQUENCE [LARGE SCALE GENOMIC DNA]</scope>
    <source>
        <strain evidence="7 8">SR</strain>
    </source>
</reference>
<comment type="subcellular location">
    <subcellularLocation>
        <location evidence="1 6">Cytoplasm</location>
        <location evidence="1 6">Cytosol</location>
    </subcellularLocation>
</comment>
<dbReference type="AlphaFoldDB" id="A0A3D8P8N3"/>
<dbReference type="GO" id="GO:0044780">
    <property type="term" value="P:bacterial-type flagellum assembly"/>
    <property type="evidence" value="ECO:0007669"/>
    <property type="project" value="InterPro"/>
</dbReference>
<keyword evidence="7" id="KW-0966">Cell projection</keyword>
<evidence type="ECO:0000256" key="3">
    <source>
        <dbReference type="ARBA" id="ARBA00022490"/>
    </source>
</evidence>
<dbReference type="RefSeq" id="WP_115791783.1">
    <property type="nucleotide sequence ID" value="NZ_QSLN01000001.1"/>
</dbReference>
<dbReference type="InterPro" id="IPR003713">
    <property type="entry name" value="FliS"/>
</dbReference>
<accession>A0A3D8P8N3</accession>
<proteinExistence type="inferred from homology"/>
<evidence type="ECO:0000256" key="6">
    <source>
        <dbReference type="PIRNR" id="PIRNR039090"/>
    </source>
</evidence>
<keyword evidence="4 6" id="KW-1005">Bacterial flagellum biogenesis</keyword>
<name>A0A3D8P8N3_9THEO</name>
<dbReference type="NCBIfam" id="TIGR00208">
    <property type="entry name" value="fliS"/>
    <property type="match status" value="1"/>
</dbReference>
<evidence type="ECO:0000313" key="8">
    <source>
        <dbReference type="Proteomes" id="UP000256329"/>
    </source>
</evidence>
<dbReference type="Gene3D" id="1.20.120.340">
    <property type="entry name" value="Flagellar protein FliS"/>
    <property type="match status" value="1"/>
</dbReference>
<comment type="similarity">
    <text evidence="2 6">Belongs to the FliS family.</text>
</comment>
<dbReference type="InterPro" id="IPR036584">
    <property type="entry name" value="FliS_sf"/>
</dbReference>
<keyword evidence="7" id="KW-0282">Flagellum</keyword>
<dbReference type="Proteomes" id="UP000256329">
    <property type="component" value="Unassembled WGS sequence"/>
</dbReference>
<dbReference type="PANTHER" id="PTHR34773:SF1">
    <property type="entry name" value="FLAGELLAR SECRETION CHAPERONE FLIS"/>
    <property type="match status" value="1"/>
</dbReference>
<evidence type="ECO:0000256" key="1">
    <source>
        <dbReference type="ARBA" id="ARBA00004514"/>
    </source>
</evidence>
<keyword evidence="7" id="KW-0969">Cilium</keyword>
<comment type="caution">
    <text evidence="7">The sequence shown here is derived from an EMBL/GenBank/DDBJ whole genome shotgun (WGS) entry which is preliminary data.</text>
</comment>
<dbReference type="PANTHER" id="PTHR34773">
    <property type="entry name" value="FLAGELLAR SECRETION CHAPERONE FLIS"/>
    <property type="match status" value="1"/>
</dbReference>
<dbReference type="GO" id="GO:0005829">
    <property type="term" value="C:cytosol"/>
    <property type="evidence" value="ECO:0007669"/>
    <property type="project" value="UniProtKB-SubCell"/>
</dbReference>
<dbReference type="CDD" id="cd16098">
    <property type="entry name" value="FliS"/>
    <property type="match status" value="1"/>
</dbReference>
<keyword evidence="8" id="KW-1185">Reference proteome</keyword>
<sequence>MEAVNKYLEMAVNTAPPERLLLMLYDGAINFLSRAIGAIEARDFAEANRLIIRVEEIVTELKNSLNHQYEISQHLERVYDFFLSRLFAANVAKDTEVLREVQQHLRELREAWAGIVSQRAGVSFPPSFKGPEV</sequence>
<evidence type="ECO:0000256" key="4">
    <source>
        <dbReference type="ARBA" id="ARBA00022795"/>
    </source>
</evidence>
<evidence type="ECO:0000256" key="5">
    <source>
        <dbReference type="ARBA" id="ARBA00023186"/>
    </source>
</evidence>
<dbReference type="PIRSF" id="PIRSF039090">
    <property type="entry name" value="Flis"/>
    <property type="match status" value="1"/>
</dbReference>
<evidence type="ECO:0000256" key="2">
    <source>
        <dbReference type="ARBA" id="ARBA00008787"/>
    </source>
</evidence>
<evidence type="ECO:0000313" key="7">
    <source>
        <dbReference type="EMBL" id="RDV84789.1"/>
    </source>
</evidence>
<keyword evidence="3 6" id="KW-0963">Cytoplasm</keyword>
<protein>
    <recommendedName>
        <fullName evidence="6">Flagellar secretion chaperone FliS</fullName>
    </recommendedName>
</protein>
<dbReference type="OrthoDB" id="1524959at2"/>
<dbReference type="EMBL" id="QSLN01000001">
    <property type="protein sequence ID" value="RDV84789.1"/>
    <property type="molecule type" value="Genomic_DNA"/>
</dbReference>
<organism evidence="7 8">
    <name type="scientific">Ammonifex thiophilus</name>
    <dbReference type="NCBI Taxonomy" id="444093"/>
    <lineage>
        <taxon>Bacteria</taxon>
        <taxon>Bacillati</taxon>
        <taxon>Bacillota</taxon>
        <taxon>Clostridia</taxon>
        <taxon>Thermoanaerobacterales</taxon>
        <taxon>Thermoanaerobacteraceae</taxon>
        <taxon>Ammonifex</taxon>
    </lineage>
</organism>